<feature type="transmembrane region" description="Helical" evidence="2">
    <location>
        <begin position="58"/>
        <end position="80"/>
    </location>
</feature>
<keyword evidence="2" id="KW-0472">Membrane</keyword>
<keyword evidence="2" id="KW-0812">Transmembrane</keyword>
<evidence type="ECO:0000256" key="1">
    <source>
        <dbReference type="SAM" id="MobiDB-lite"/>
    </source>
</evidence>
<feature type="compositionally biased region" description="Low complexity" evidence="1">
    <location>
        <begin position="489"/>
        <end position="509"/>
    </location>
</feature>
<dbReference type="AlphaFoldDB" id="A0A9P5SQ26"/>
<sequence length="515" mass="57701">MVLLLFAVPLSKNWLGIHYWKPAPQEDLPVELEYLHYEAFKDRLQQLNKIARPDYPTYLPNVAAFLVLAAITATVTWAITKSGHNLGTMAQGACFILPILIAIWVKIRKETKARARKRFKHRSQKLLRVWTNEDVALHAIQWKLRLRSKSAAQRWMYRQPAQTPSIIIEEDIHIDQHIVPRGTDQPTQATQQPIQATPQQQQQQQQQQQEHEIQEIQHAHQTYGVVHQRHEVVHPPSPIPEQLPVTFSSSSSRPRLRIVTPTISQVYNTLRANSRRQSYGSRRESVISTSSTPTLRSPTQDGLNESAQSPRNPIWASFFEMFRSAWCCACFFKERKYWLIEISIRDCQVDEYSLMVPSPVYCDYRLPGYEDVVGAVGEGSSDTAPANSSRAGSRVALHRYIGMPPAYESGSEDEDHDGHDGDGDRDEDVSNRSEIVVVVSQPDDPMGSSTSSSPESSSASPSTAMTMAMVRPSELAAVVLGPSSEDRQLPTTSVNSSSTSLSLGPKSFSKSNASE</sequence>
<feature type="compositionally biased region" description="Low complexity" evidence="1">
    <location>
        <begin position="185"/>
        <end position="208"/>
    </location>
</feature>
<feature type="region of interest" description="Disordered" evidence="1">
    <location>
        <begin position="404"/>
        <end position="515"/>
    </location>
</feature>
<proteinExistence type="predicted"/>
<dbReference type="Proteomes" id="UP000696485">
    <property type="component" value="Unassembled WGS sequence"/>
</dbReference>
<name>A0A9P5SQ26_9FUNG</name>
<reference evidence="3" key="1">
    <citation type="journal article" date="2020" name="Fungal Divers.">
        <title>Resolving the Mortierellaceae phylogeny through synthesis of multi-gene phylogenetics and phylogenomics.</title>
        <authorList>
            <person name="Vandepol N."/>
            <person name="Liber J."/>
            <person name="Desiro A."/>
            <person name="Na H."/>
            <person name="Kennedy M."/>
            <person name="Barry K."/>
            <person name="Grigoriev I.V."/>
            <person name="Miller A.N."/>
            <person name="O'Donnell K."/>
            <person name="Stajich J.E."/>
            <person name="Bonito G."/>
        </authorList>
    </citation>
    <scope>NUCLEOTIDE SEQUENCE</scope>
    <source>
        <strain evidence="3">NVP1</strain>
    </source>
</reference>
<gene>
    <name evidence="3" type="ORF">BG006_000704</name>
</gene>
<feature type="region of interest" description="Disordered" evidence="1">
    <location>
        <begin position="274"/>
        <end position="308"/>
    </location>
</feature>
<evidence type="ECO:0000313" key="4">
    <source>
        <dbReference type="Proteomes" id="UP000696485"/>
    </source>
</evidence>
<feature type="compositionally biased region" description="Low complexity" evidence="1">
    <location>
        <begin position="445"/>
        <end position="468"/>
    </location>
</feature>
<dbReference type="EMBL" id="JAAAUY010000112">
    <property type="protein sequence ID" value="KAF9335177.1"/>
    <property type="molecule type" value="Genomic_DNA"/>
</dbReference>
<keyword evidence="2" id="KW-1133">Transmembrane helix</keyword>
<protein>
    <submittedName>
        <fullName evidence="3">Uncharacterized protein</fullName>
    </submittedName>
</protein>
<keyword evidence="4" id="KW-1185">Reference proteome</keyword>
<feature type="transmembrane region" description="Helical" evidence="2">
    <location>
        <begin position="86"/>
        <end position="107"/>
    </location>
</feature>
<feature type="compositionally biased region" description="Low complexity" evidence="1">
    <location>
        <begin position="288"/>
        <end position="299"/>
    </location>
</feature>
<accession>A0A9P5SQ26</accession>
<evidence type="ECO:0000313" key="3">
    <source>
        <dbReference type="EMBL" id="KAF9335177.1"/>
    </source>
</evidence>
<organism evidence="3 4">
    <name type="scientific">Podila minutissima</name>
    <dbReference type="NCBI Taxonomy" id="64525"/>
    <lineage>
        <taxon>Eukaryota</taxon>
        <taxon>Fungi</taxon>
        <taxon>Fungi incertae sedis</taxon>
        <taxon>Mucoromycota</taxon>
        <taxon>Mortierellomycotina</taxon>
        <taxon>Mortierellomycetes</taxon>
        <taxon>Mortierellales</taxon>
        <taxon>Mortierellaceae</taxon>
        <taxon>Podila</taxon>
    </lineage>
</organism>
<feature type="region of interest" description="Disordered" evidence="1">
    <location>
        <begin position="181"/>
        <end position="214"/>
    </location>
</feature>
<evidence type="ECO:0000256" key="2">
    <source>
        <dbReference type="SAM" id="Phobius"/>
    </source>
</evidence>
<comment type="caution">
    <text evidence="3">The sequence shown here is derived from an EMBL/GenBank/DDBJ whole genome shotgun (WGS) entry which is preliminary data.</text>
</comment>